<dbReference type="RefSeq" id="WP_280309316.1">
    <property type="nucleotide sequence ID" value="NZ_JAPDIQ010000006.1"/>
</dbReference>
<dbReference type="EMBL" id="JAPDIQ010000006">
    <property type="protein sequence ID" value="MDH4764193.1"/>
    <property type="molecule type" value="Genomic_DNA"/>
</dbReference>
<evidence type="ECO:0000313" key="3">
    <source>
        <dbReference type="Proteomes" id="UP001157461"/>
    </source>
</evidence>
<reference evidence="2 3" key="1">
    <citation type="submission" date="2022-10" db="EMBL/GenBank/DDBJ databases">
        <title>A novel Pseudomonas species, isolated from Passiflora incarnata leaves.</title>
        <authorList>
            <person name="Cueva-Yesquen L.G."/>
            <person name="Fantinatti-Garboggini F."/>
        </authorList>
    </citation>
    <scope>NUCLEOTIDE SEQUENCE [LARGE SCALE GENOMIC DNA]</scope>
    <source>
        <strain evidence="2 3">CBMAI 2609</strain>
    </source>
</reference>
<name>A0ABT6II89_9PSED</name>
<comment type="caution">
    <text evidence="2">The sequence shown here is derived from an EMBL/GenBank/DDBJ whole genome shotgun (WGS) entry which is preliminary data.</text>
</comment>
<feature type="transmembrane region" description="Helical" evidence="1">
    <location>
        <begin position="12"/>
        <end position="34"/>
    </location>
</feature>
<keyword evidence="1" id="KW-0472">Membrane</keyword>
<feature type="transmembrane region" description="Helical" evidence="1">
    <location>
        <begin position="46"/>
        <end position="64"/>
    </location>
</feature>
<gene>
    <name evidence="2" type="ORF">OMP44_14990</name>
</gene>
<keyword evidence="1" id="KW-1133">Transmembrane helix</keyword>
<organism evidence="2 3">
    <name type="scientific">Pseudomonas flavocrustae</name>
    <dbReference type="NCBI Taxonomy" id="2991719"/>
    <lineage>
        <taxon>Bacteria</taxon>
        <taxon>Pseudomonadati</taxon>
        <taxon>Pseudomonadota</taxon>
        <taxon>Gammaproteobacteria</taxon>
        <taxon>Pseudomonadales</taxon>
        <taxon>Pseudomonadaceae</taxon>
        <taxon>Pseudomonas</taxon>
    </lineage>
</organism>
<evidence type="ECO:0000313" key="2">
    <source>
        <dbReference type="EMBL" id="MDH4764193.1"/>
    </source>
</evidence>
<feature type="transmembrane region" description="Helical" evidence="1">
    <location>
        <begin position="76"/>
        <end position="96"/>
    </location>
</feature>
<proteinExistence type="predicted"/>
<keyword evidence="3" id="KW-1185">Reference proteome</keyword>
<dbReference type="Proteomes" id="UP001157461">
    <property type="component" value="Unassembled WGS sequence"/>
</dbReference>
<evidence type="ECO:0000256" key="1">
    <source>
        <dbReference type="SAM" id="Phobius"/>
    </source>
</evidence>
<accession>A0ABT6II89</accession>
<keyword evidence="1" id="KW-0812">Transmembrane</keyword>
<sequence length="97" mass="10602">MKPIPMKQESYVVRNWPWLGLLLLVLFICTFGWFTRGLDPAPVVEVHPGWYGFVVAELLGLCALEARATDTASARVMSRVAAGGAGVAIVWMCFFAG</sequence>
<protein>
    <submittedName>
        <fullName evidence="2">Uncharacterized protein</fullName>
    </submittedName>
</protein>